<proteinExistence type="predicted"/>
<reference evidence="1" key="1">
    <citation type="submission" date="2023-06" db="EMBL/GenBank/DDBJ databases">
        <title>Genome-scale phylogeny and comparative genomics of the fungal order Sordariales.</title>
        <authorList>
            <consortium name="Lawrence Berkeley National Laboratory"/>
            <person name="Hensen N."/>
            <person name="Bonometti L."/>
            <person name="Westerberg I."/>
            <person name="Brannstrom I.O."/>
            <person name="Guillou S."/>
            <person name="Cros-Aarteil S."/>
            <person name="Calhoun S."/>
            <person name="Haridas S."/>
            <person name="Kuo A."/>
            <person name="Mondo S."/>
            <person name="Pangilinan J."/>
            <person name="Riley R."/>
            <person name="LaButti K."/>
            <person name="Andreopoulos B."/>
            <person name="Lipzen A."/>
            <person name="Chen C."/>
            <person name="Yanf M."/>
            <person name="Daum C."/>
            <person name="Ng V."/>
            <person name="Clum A."/>
            <person name="Steindorff A."/>
            <person name="Ohm R."/>
            <person name="Martin F."/>
            <person name="Silar P."/>
            <person name="Natvig D."/>
            <person name="Lalanne C."/>
            <person name="Gautier V."/>
            <person name="Ament-velasquez S.L."/>
            <person name="Kruys A."/>
            <person name="Hutchinson M.I."/>
            <person name="Powell A.J."/>
            <person name="Barry K."/>
            <person name="Miller A.N."/>
            <person name="Grigoriev I.V."/>
            <person name="Debuchy R."/>
            <person name="Gladieux P."/>
            <person name="Thoren M.H."/>
            <person name="Johannesson H."/>
        </authorList>
    </citation>
    <scope>NUCLEOTIDE SEQUENCE</scope>
    <source>
        <strain evidence="1">SMH3187-1</strain>
    </source>
</reference>
<protein>
    <submittedName>
        <fullName evidence="1">Uncharacterized protein</fullName>
    </submittedName>
</protein>
<organism evidence="1 2">
    <name type="scientific">Schizothecium vesticola</name>
    <dbReference type="NCBI Taxonomy" id="314040"/>
    <lineage>
        <taxon>Eukaryota</taxon>
        <taxon>Fungi</taxon>
        <taxon>Dikarya</taxon>
        <taxon>Ascomycota</taxon>
        <taxon>Pezizomycotina</taxon>
        <taxon>Sordariomycetes</taxon>
        <taxon>Sordariomycetidae</taxon>
        <taxon>Sordariales</taxon>
        <taxon>Schizotheciaceae</taxon>
        <taxon>Schizothecium</taxon>
    </lineage>
</organism>
<dbReference type="AlphaFoldDB" id="A0AA40K2D7"/>
<dbReference type="Pfam" id="PF06293">
    <property type="entry name" value="Kdo"/>
    <property type="match status" value="1"/>
</dbReference>
<evidence type="ECO:0000313" key="2">
    <source>
        <dbReference type="Proteomes" id="UP001172155"/>
    </source>
</evidence>
<gene>
    <name evidence="1" type="ORF">B0T18DRAFT_489932</name>
</gene>
<dbReference type="EMBL" id="JAUKUD010000005">
    <property type="protein sequence ID" value="KAK0743117.1"/>
    <property type="molecule type" value="Genomic_DNA"/>
</dbReference>
<comment type="caution">
    <text evidence="1">The sequence shown here is derived from an EMBL/GenBank/DDBJ whole genome shotgun (WGS) entry which is preliminary data.</text>
</comment>
<dbReference type="Proteomes" id="UP001172155">
    <property type="component" value="Unassembled WGS sequence"/>
</dbReference>
<dbReference type="InterPro" id="IPR011009">
    <property type="entry name" value="Kinase-like_dom_sf"/>
</dbReference>
<name>A0AA40K2D7_9PEZI</name>
<dbReference type="SUPFAM" id="SSF56112">
    <property type="entry name" value="Protein kinase-like (PK-like)"/>
    <property type="match status" value="1"/>
</dbReference>
<accession>A0AA40K2D7</accession>
<keyword evidence="2" id="KW-1185">Reference proteome</keyword>
<sequence>MARFYWEVQYMEAETRMYQVLEGRGIAPKFLVHAHEAADLEICKVASRRFHGLGFVHGDCNKYNFIIRPNGQVVLIDFDKANTCTDPALMEAEIASLEEQLAETMGRGGGLMGI</sequence>
<dbReference type="Gene3D" id="3.90.1200.10">
    <property type="match status" value="1"/>
</dbReference>
<evidence type="ECO:0000313" key="1">
    <source>
        <dbReference type="EMBL" id="KAK0743117.1"/>
    </source>
</evidence>